<dbReference type="Gene3D" id="3.50.50.60">
    <property type="entry name" value="FAD/NAD(P)-binding domain"/>
    <property type="match status" value="2"/>
</dbReference>
<evidence type="ECO:0000313" key="1">
    <source>
        <dbReference type="EMBL" id="PRP86696.1"/>
    </source>
</evidence>
<protein>
    <submittedName>
        <fullName evidence="1">Uncharacterized protein</fullName>
    </submittedName>
</protein>
<proteinExistence type="predicted"/>
<reference evidence="1 2" key="1">
    <citation type="journal article" date="2018" name="Genome Biol. Evol.">
        <title>Multiple Roots of Fruiting Body Formation in Amoebozoa.</title>
        <authorList>
            <person name="Hillmann F."/>
            <person name="Forbes G."/>
            <person name="Novohradska S."/>
            <person name="Ferling I."/>
            <person name="Riege K."/>
            <person name="Groth M."/>
            <person name="Westermann M."/>
            <person name="Marz M."/>
            <person name="Spaller T."/>
            <person name="Winckler T."/>
            <person name="Schaap P."/>
            <person name="Glockner G."/>
        </authorList>
    </citation>
    <scope>NUCLEOTIDE SEQUENCE [LARGE SCALE GENOMIC DNA]</scope>
    <source>
        <strain evidence="1 2">Jena</strain>
    </source>
</reference>
<sequence>MGSLPQITWTVIGAGPAGLCAIGNLLSSGIREDQVVWIDPHFNSGNLSDVPEVPSNTKVQLFLKFFTACPYLNERAKEIESGSPNDNPFKSMRDLEQEIGCPLSYAAAAVTATTQCILNRIKNRKAMVTSVEKSDKQNEWTITLEDGEKLQTERIVFCTGSKARELNIHRDYPNIQCIPLQDGFSATKLKSIINEKDHVAVLGTSHSGVLLLRNLCTILPEEHGLKVASVECVSRKPLLYAEYMDGWIKNDNTGLKLAAADWAREYYDKSCHPLLRKITLSQDEQKTYKELLPNCTKIVYAVGYDRVKLPQIIYNGVESNVTHDGKCGKLKDENGKEIDGLYGLGIAFPELRKYPNGVEEWAVGMWKFMDYGMRVIPSWS</sequence>
<dbReference type="STRING" id="1890364.A0A2P6NRW6"/>
<evidence type="ECO:0000313" key="2">
    <source>
        <dbReference type="Proteomes" id="UP000241769"/>
    </source>
</evidence>
<dbReference type="InterPro" id="IPR036188">
    <property type="entry name" value="FAD/NAD-bd_sf"/>
</dbReference>
<gene>
    <name evidence="1" type="ORF">PROFUN_02845</name>
</gene>
<dbReference type="PANTHER" id="PTHR38688">
    <property type="entry name" value="PYR_REDOX_2 DOMAIN-CONTAINING PROTEIN"/>
    <property type="match status" value="1"/>
</dbReference>
<accession>A0A2P6NRW6</accession>
<organism evidence="1 2">
    <name type="scientific">Planoprotostelium fungivorum</name>
    <dbReference type="NCBI Taxonomy" id="1890364"/>
    <lineage>
        <taxon>Eukaryota</taxon>
        <taxon>Amoebozoa</taxon>
        <taxon>Evosea</taxon>
        <taxon>Variosea</taxon>
        <taxon>Cavosteliida</taxon>
        <taxon>Cavosteliaceae</taxon>
        <taxon>Planoprotostelium</taxon>
    </lineage>
</organism>
<dbReference type="InParanoid" id="A0A2P6NRW6"/>
<dbReference type="PANTHER" id="PTHR38688:SF1">
    <property type="entry name" value="FAD_NAD(P)-BINDING DOMAIN-CONTAINING PROTEIN"/>
    <property type="match status" value="1"/>
</dbReference>
<dbReference type="Proteomes" id="UP000241769">
    <property type="component" value="Unassembled WGS sequence"/>
</dbReference>
<dbReference type="OrthoDB" id="432536at2759"/>
<keyword evidence="2" id="KW-1185">Reference proteome</keyword>
<dbReference type="InterPro" id="IPR053275">
    <property type="entry name" value="Agnestin_monoxygenase"/>
</dbReference>
<dbReference type="SUPFAM" id="SSF51905">
    <property type="entry name" value="FAD/NAD(P)-binding domain"/>
    <property type="match status" value="1"/>
</dbReference>
<dbReference type="AlphaFoldDB" id="A0A2P6NRW6"/>
<name>A0A2P6NRW6_9EUKA</name>
<dbReference type="EMBL" id="MDYQ01000027">
    <property type="protein sequence ID" value="PRP86696.1"/>
    <property type="molecule type" value="Genomic_DNA"/>
</dbReference>
<comment type="caution">
    <text evidence="1">The sequence shown here is derived from an EMBL/GenBank/DDBJ whole genome shotgun (WGS) entry which is preliminary data.</text>
</comment>